<dbReference type="EMBL" id="FOTY01000045">
    <property type="protein sequence ID" value="SFM41251.1"/>
    <property type="molecule type" value="Genomic_DNA"/>
</dbReference>
<accession>A0A1I4QMI3</accession>
<keyword evidence="3" id="KW-1185">Reference proteome</keyword>
<dbReference type="PROSITE" id="PS50943">
    <property type="entry name" value="HTH_CROC1"/>
    <property type="match status" value="1"/>
</dbReference>
<feature type="domain" description="HTH cro/C1-type" evidence="1">
    <location>
        <begin position="11"/>
        <end position="38"/>
    </location>
</feature>
<dbReference type="STRING" id="266892.SAMN04488054_14514"/>
<dbReference type="InterPro" id="IPR001387">
    <property type="entry name" value="Cro/C1-type_HTH"/>
</dbReference>
<evidence type="ECO:0000259" key="1">
    <source>
        <dbReference type="PROSITE" id="PS50943"/>
    </source>
</evidence>
<dbReference type="Proteomes" id="UP000199668">
    <property type="component" value="Unassembled WGS sequence"/>
</dbReference>
<dbReference type="InterPro" id="IPR010982">
    <property type="entry name" value="Lambda_DNA-bd_dom_sf"/>
</dbReference>
<dbReference type="SUPFAM" id="SSF47413">
    <property type="entry name" value="lambda repressor-like DNA-binding domains"/>
    <property type="match status" value="1"/>
</dbReference>
<name>A0A1I4QMI3_9BACI</name>
<evidence type="ECO:0000313" key="2">
    <source>
        <dbReference type="EMBL" id="SFM41251.1"/>
    </source>
</evidence>
<dbReference type="Gene3D" id="1.10.260.40">
    <property type="entry name" value="lambda repressor-like DNA-binding domains"/>
    <property type="match status" value="1"/>
</dbReference>
<gene>
    <name evidence="2" type="ORF">SAMN04488054_14514</name>
</gene>
<organism evidence="2 3">
    <name type="scientific">Salibacterium qingdaonense</name>
    <dbReference type="NCBI Taxonomy" id="266892"/>
    <lineage>
        <taxon>Bacteria</taxon>
        <taxon>Bacillati</taxon>
        <taxon>Bacillota</taxon>
        <taxon>Bacilli</taxon>
        <taxon>Bacillales</taxon>
        <taxon>Bacillaceae</taxon>
    </lineage>
</organism>
<protein>
    <submittedName>
        <fullName evidence="2">Helix-turn-helix</fullName>
    </submittedName>
</protein>
<dbReference type="Pfam" id="PF01381">
    <property type="entry name" value="HTH_3"/>
    <property type="match status" value="1"/>
</dbReference>
<dbReference type="RefSeq" id="WP_177195622.1">
    <property type="nucleotide sequence ID" value="NZ_FOTY01000045.1"/>
</dbReference>
<dbReference type="GO" id="GO:0003677">
    <property type="term" value="F:DNA binding"/>
    <property type="evidence" value="ECO:0007669"/>
    <property type="project" value="InterPro"/>
</dbReference>
<evidence type="ECO:0000313" key="3">
    <source>
        <dbReference type="Proteomes" id="UP000199668"/>
    </source>
</evidence>
<proteinExistence type="predicted"/>
<dbReference type="CDD" id="cd00093">
    <property type="entry name" value="HTH_XRE"/>
    <property type="match status" value="1"/>
</dbReference>
<reference evidence="2 3" key="1">
    <citation type="submission" date="2016-10" db="EMBL/GenBank/DDBJ databases">
        <authorList>
            <person name="de Groot N.N."/>
        </authorList>
    </citation>
    <scope>NUCLEOTIDE SEQUENCE [LARGE SCALE GENOMIC DNA]</scope>
    <source>
        <strain evidence="2 3">CGMCC 1.6134</strain>
    </source>
</reference>
<dbReference type="AlphaFoldDB" id="A0A1I4QMI3"/>
<sequence length="61" mass="7291">MKERHTHMIERKERNITLSEIGKAIGVSVSALSQHEKGVSRLKDENYRKYIYYINNNDNRR</sequence>